<dbReference type="InterPro" id="IPR000531">
    <property type="entry name" value="Beta-barrel_TonB"/>
</dbReference>
<keyword evidence="8 15" id="KW-0675">Receptor</keyword>
<keyword evidence="6 11" id="KW-0798">TonB box</keyword>
<keyword evidence="9 10" id="KW-0998">Cell outer membrane</keyword>
<evidence type="ECO:0000256" key="7">
    <source>
        <dbReference type="ARBA" id="ARBA00023136"/>
    </source>
</evidence>
<dbReference type="GO" id="GO:0015344">
    <property type="term" value="F:siderophore uptake transmembrane transporter activity"/>
    <property type="evidence" value="ECO:0007669"/>
    <property type="project" value="TreeGrafter"/>
</dbReference>
<feature type="domain" description="TonB-dependent receptor-like beta-barrel" evidence="13">
    <location>
        <begin position="329"/>
        <end position="799"/>
    </location>
</feature>
<protein>
    <submittedName>
        <fullName evidence="15">Catecholate siderophore receptor</fullName>
    </submittedName>
</protein>
<feature type="domain" description="TonB-dependent receptor plug" evidence="14">
    <location>
        <begin position="156"/>
        <end position="255"/>
    </location>
</feature>
<dbReference type="AlphaFoldDB" id="A0A4R3JLC6"/>
<keyword evidence="5 10" id="KW-0812">Transmembrane</keyword>
<keyword evidence="4 10" id="KW-1134">Transmembrane beta strand</keyword>
<dbReference type="PANTHER" id="PTHR32552">
    <property type="entry name" value="FERRICHROME IRON RECEPTOR-RELATED"/>
    <property type="match status" value="1"/>
</dbReference>
<dbReference type="Gene3D" id="2.40.170.20">
    <property type="entry name" value="TonB-dependent receptor, beta-barrel domain"/>
    <property type="match status" value="1"/>
</dbReference>
<evidence type="ECO:0000259" key="14">
    <source>
        <dbReference type="Pfam" id="PF07715"/>
    </source>
</evidence>
<dbReference type="Gene3D" id="2.170.130.10">
    <property type="entry name" value="TonB-dependent receptor, plug domain"/>
    <property type="match status" value="1"/>
</dbReference>
<dbReference type="CDD" id="cd01347">
    <property type="entry name" value="ligand_gated_channel"/>
    <property type="match status" value="1"/>
</dbReference>
<sequence>MRSLRNKPSAANLGRSGATSSLFGASLTAACFAGYAYAQDASATDEGMIVLPTVDVETTQAPAPTRTVAPRPAAKPVRRTVAAPTVCTPALAGTPVCAEQEAAEAAAAQAAAEAAAAAQAAALAEAKARAGTNPNADPAAPFKADRLTNSKIQGEVLDTPRTVTAITQEVIETTNATSVRQLARSTPGISLGFGEGGNAFGDNIYIRGFKANNDIYVDGVRDPGISVRETFATEQVEVLKGPAGSVAGRGTTGGALNIATKKPQDVDFYEFSTELSSSGTVRQTFDLNQATNDRLQLRLNGLLQEGEVAGRDEVYDNREGLAAAARYKLSDNVTLEGEYSYTKIEQMPDWGVPYINDGDETDGINIPSGPVTEHGIDRDTFYGVPGRDFQDVTQKVATARLIWEMDNGLTLTNTLRGSRSINDYVLTAPSSVSDNGSTDPDDWTVGLSFKSLYQETEVISNDTELTGENALFGMNHQWVAGLHVSKETVSKTGYDNLTSEDYEPPAGQRGCTVSAVNPDPSACWLGADPERRDEFTDTEVKTVSLYLVDKVDLSPSWILDAGIRVDHYQIDRDSGDTSLSREDTMWNGNLGLTWKPQENLSLYGAIATSTNPMGQEIAAGGSFYGGLDSGGEDLAPERNTSIELGAKYELNDHLLLTAALFQTTKDNAREDIGPRGATVTDDTLKYRLQGIELGVAGKLNDRVGLYGGAVFMQSEILESDDDENVGESLATIAHKQFNLLATYDVTSELMLGVQANWTGERQLGSVAANDNKLPSHWTFDLVGSYDINDTTSVRFGVKNAADEVYYDTAYRSGEPFTYVAPGREVWAALDLKF</sequence>
<evidence type="ECO:0000256" key="4">
    <source>
        <dbReference type="ARBA" id="ARBA00022452"/>
    </source>
</evidence>
<proteinExistence type="inferred from homology"/>
<evidence type="ECO:0000256" key="12">
    <source>
        <dbReference type="SAM" id="SignalP"/>
    </source>
</evidence>
<evidence type="ECO:0000256" key="3">
    <source>
        <dbReference type="ARBA" id="ARBA00022448"/>
    </source>
</evidence>
<evidence type="ECO:0000256" key="2">
    <source>
        <dbReference type="ARBA" id="ARBA00009810"/>
    </source>
</evidence>
<comment type="similarity">
    <text evidence="2 10 11">Belongs to the TonB-dependent receptor family.</text>
</comment>
<dbReference type="InterPro" id="IPR037066">
    <property type="entry name" value="Plug_dom_sf"/>
</dbReference>
<comment type="caution">
    <text evidence="15">The sequence shown here is derived from an EMBL/GenBank/DDBJ whole genome shotgun (WGS) entry which is preliminary data.</text>
</comment>
<keyword evidence="12" id="KW-0732">Signal</keyword>
<dbReference type="InterPro" id="IPR036942">
    <property type="entry name" value="Beta-barrel_TonB_sf"/>
</dbReference>
<dbReference type="NCBIfam" id="TIGR01783">
    <property type="entry name" value="TonB-siderophor"/>
    <property type="match status" value="1"/>
</dbReference>
<dbReference type="GO" id="GO:0015891">
    <property type="term" value="P:siderophore transport"/>
    <property type="evidence" value="ECO:0007669"/>
    <property type="project" value="InterPro"/>
</dbReference>
<feature type="signal peptide" evidence="12">
    <location>
        <begin position="1"/>
        <end position="38"/>
    </location>
</feature>
<dbReference type="GO" id="GO:0038023">
    <property type="term" value="F:signaling receptor activity"/>
    <property type="evidence" value="ECO:0007669"/>
    <property type="project" value="InterPro"/>
</dbReference>
<dbReference type="EMBL" id="SLZU01000001">
    <property type="protein sequence ID" value="TCS67147.1"/>
    <property type="molecule type" value="Genomic_DNA"/>
</dbReference>
<dbReference type="GO" id="GO:0009279">
    <property type="term" value="C:cell outer membrane"/>
    <property type="evidence" value="ECO:0007669"/>
    <property type="project" value="UniProtKB-SubCell"/>
</dbReference>
<gene>
    <name evidence="15" type="ORF">EDD52_101238</name>
</gene>
<dbReference type="Proteomes" id="UP000295696">
    <property type="component" value="Unassembled WGS sequence"/>
</dbReference>
<evidence type="ECO:0000256" key="6">
    <source>
        <dbReference type="ARBA" id="ARBA00023077"/>
    </source>
</evidence>
<keyword evidence="7 10" id="KW-0472">Membrane</keyword>
<name>A0A4R3JLC6_9RHOB</name>
<evidence type="ECO:0000256" key="10">
    <source>
        <dbReference type="PROSITE-ProRule" id="PRU01360"/>
    </source>
</evidence>
<evidence type="ECO:0000259" key="13">
    <source>
        <dbReference type="Pfam" id="PF00593"/>
    </source>
</evidence>
<feature type="chain" id="PRO_5020237332" evidence="12">
    <location>
        <begin position="39"/>
        <end position="833"/>
    </location>
</feature>
<dbReference type="Pfam" id="PF00593">
    <property type="entry name" value="TonB_dep_Rec_b-barrel"/>
    <property type="match status" value="1"/>
</dbReference>
<reference evidence="15 16" key="1">
    <citation type="submission" date="2019-03" db="EMBL/GenBank/DDBJ databases">
        <title>Genomic Encyclopedia of Type Strains, Phase IV (KMG-IV): sequencing the most valuable type-strain genomes for metagenomic binning, comparative biology and taxonomic classification.</title>
        <authorList>
            <person name="Goeker M."/>
        </authorList>
    </citation>
    <scope>NUCLEOTIDE SEQUENCE [LARGE SCALE GENOMIC DNA]</scope>
    <source>
        <strain evidence="15 16">DSM 104836</strain>
    </source>
</reference>
<evidence type="ECO:0000313" key="16">
    <source>
        <dbReference type="Proteomes" id="UP000295696"/>
    </source>
</evidence>
<evidence type="ECO:0000256" key="11">
    <source>
        <dbReference type="RuleBase" id="RU003357"/>
    </source>
</evidence>
<dbReference type="Pfam" id="PF07715">
    <property type="entry name" value="Plug"/>
    <property type="match status" value="1"/>
</dbReference>
<evidence type="ECO:0000313" key="15">
    <source>
        <dbReference type="EMBL" id="TCS67147.1"/>
    </source>
</evidence>
<evidence type="ECO:0000256" key="1">
    <source>
        <dbReference type="ARBA" id="ARBA00004571"/>
    </source>
</evidence>
<dbReference type="InterPro" id="IPR039426">
    <property type="entry name" value="TonB-dep_rcpt-like"/>
</dbReference>
<dbReference type="SUPFAM" id="SSF56935">
    <property type="entry name" value="Porins"/>
    <property type="match status" value="1"/>
</dbReference>
<keyword evidence="16" id="KW-1185">Reference proteome</keyword>
<comment type="subcellular location">
    <subcellularLocation>
        <location evidence="1 10">Cell outer membrane</location>
        <topology evidence="1 10">Multi-pass membrane protein</topology>
    </subcellularLocation>
</comment>
<dbReference type="RefSeq" id="WP_132241193.1">
    <property type="nucleotide sequence ID" value="NZ_SLZU01000001.1"/>
</dbReference>
<dbReference type="PROSITE" id="PS52016">
    <property type="entry name" value="TONB_DEPENDENT_REC_3"/>
    <property type="match status" value="1"/>
</dbReference>
<dbReference type="InterPro" id="IPR010105">
    <property type="entry name" value="TonB_sidphr_rcpt"/>
</dbReference>
<organism evidence="15 16">
    <name type="scientific">Primorskyibacter sedentarius</name>
    <dbReference type="NCBI Taxonomy" id="745311"/>
    <lineage>
        <taxon>Bacteria</taxon>
        <taxon>Pseudomonadati</taxon>
        <taxon>Pseudomonadota</taxon>
        <taxon>Alphaproteobacteria</taxon>
        <taxon>Rhodobacterales</taxon>
        <taxon>Roseobacteraceae</taxon>
        <taxon>Primorskyibacter</taxon>
    </lineage>
</organism>
<evidence type="ECO:0000256" key="8">
    <source>
        <dbReference type="ARBA" id="ARBA00023170"/>
    </source>
</evidence>
<dbReference type="InterPro" id="IPR012910">
    <property type="entry name" value="Plug_dom"/>
</dbReference>
<dbReference type="PROSITE" id="PS51257">
    <property type="entry name" value="PROKAR_LIPOPROTEIN"/>
    <property type="match status" value="1"/>
</dbReference>
<keyword evidence="3 10" id="KW-0813">Transport</keyword>
<evidence type="ECO:0000256" key="9">
    <source>
        <dbReference type="ARBA" id="ARBA00023237"/>
    </source>
</evidence>
<dbReference type="PANTHER" id="PTHR32552:SF83">
    <property type="entry name" value="BLR3904 PROTEIN"/>
    <property type="match status" value="1"/>
</dbReference>
<evidence type="ECO:0000256" key="5">
    <source>
        <dbReference type="ARBA" id="ARBA00022692"/>
    </source>
</evidence>
<dbReference type="OrthoDB" id="9760333at2"/>
<accession>A0A4R3JLC6</accession>